<comment type="caution">
    <text evidence="2">The sequence shown here is derived from an EMBL/GenBank/DDBJ whole genome shotgun (WGS) entry which is preliminary data.</text>
</comment>
<proteinExistence type="predicted"/>
<reference evidence="2 3" key="1">
    <citation type="submission" date="2018-06" db="EMBL/GenBank/DDBJ databases">
        <title>Genomic Encyclopedia of Type Strains, Phase IV (KMG-IV): sequencing the most valuable type-strain genomes for metagenomic binning, comparative biology and taxonomic classification.</title>
        <authorList>
            <person name="Goeker M."/>
        </authorList>
    </citation>
    <scope>NUCLEOTIDE SEQUENCE [LARGE SCALE GENOMIC DNA]</scope>
    <source>
        <strain evidence="2 3">DSM 18048</strain>
    </source>
</reference>
<dbReference type="InterPro" id="IPR037401">
    <property type="entry name" value="SnoaL-like"/>
</dbReference>
<keyword evidence="3" id="KW-1185">Reference proteome</keyword>
<dbReference type="InterPro" id="IPR032710">
    <property type="entry name" value="NTF2-like_dom_sf"/>
</dbReference>
<organism evidence="2 3">
    <name type="scientific">Deinococcus yavapaiensis KR-236</name>
    <dbReference type="NCBI Taxonomy" id="694435"/>
    <lineage>
        <taxon>Bacteria</taxon>
        <taxon>Thermotogati</taxon>
        <taxon>Deinococcota</taxon>
        <taxon>Deinococci</taxon>
        <taxon>Deinococcales</taxon>
        <taxon>Deinococcaceae</taxon>
        <taxon>Deinococcus</taxon>
    </lineage>
</organism>
<evidence type="ECO:0000313" key="2">
    <source>
        <dbReference type="EMBL" id="PYE56220.1"/>
    </source>
</evidence>
<keyword evidence="2" id="KW-0378">Hydrolase</keyword>
<dbReference type="GO" id="GO:0016787">
    <property type="term" value="F:hydrolase activity"/>
    <property type="evidence" value="ECO:0007669"/>
    <property type="project" value="UniProtKB-KW"/>
</dbReference>
<dbReference type="SUPFAM" id="SSF54427">
    <property type="entry name" value="NTF2-like"/>
    <property type="match status" value="1"/>
</dbReference>
<accession>A0A318S9X2</accession>
<dbReference type="AlphaFoldDB" id="A0A318S9X2"/>
<gene>
    <name evidence="2" type="ORF">DES52_10124</name>
</gene>
<dbReference type="Gene3D" id="3.10.450.50">
    <property type="match status" value="1"/>
</dbReference>
<evidence type="ECO:0000259" key="1">
    <source>
        <dbReference type="Pfam" id="PF12680"/>
    </source>
</evidence>
<dbReference type="RefSeq" id="WP_110884750.1">
    <property type="nucleotide sequence ID" value="NZ_QJSX01000001.1"/>
</dbReference>
<feature type="domain" description="SnoaL-like" evidence="1">
    <location>
        <begin position="11"/>
        <end position="109"/>
    </location>
</feature>
<dbReference type="Proteomes" id="UP000248326">
    <property type="component" value="Unassembled WGS sequence"/>
</dbReference>
<dbReference type="EMBL" id="QJSX01000001">
    <property type="protein sequence ID" value="PYE56220.1"/>
    <property type="molecule type" value="Genomic_DNA"/>
</dbReference>
<protein>
    <submittedName>
        <fullName evidence="2">Limonene-1,2-epoxide hydrolase</fullName>
    </submittedName>
</protein>
<evidence type="ECO:0000313" key="3">
    <source>
        <dbReference type="Proteomes" id="UP000248326"/>
    </source>
</evidence>
<name>A0A318S9X2_9DEIO</name>
<dbReference type="OrthoDB" id="582607at2"/>
<sequence length="129" mass="14418">MPSEVTAAFMRALQEAETSNDPSPLVALYAEDSSTENLSVGPLHGLEGARDFWRRYLDVFQDIRSEFFHQSDDERTGTMEWVARGHLKSGKPIEYKGISVIEVEGGKVKKFRTYYDSAAFVHEAPASGT</sequence>
<dbReference type="Pfam" id="PF12680">
    <property type="entry name" value="SnoaL_2"/>
    <property type="match status" value="1"/>
</dbReference>